<proteinExistence type="predicted"/>
<dbReference type="EMBL" id="JABFUD020000003">
    <property type="protein sequence ID" value="KAI5081834.1"/>
    <property type="molecule type" value="Genomic_DNA"/>
</dbReference>
<gene>
    <name evidence="1" type="ORF">GOP47_0001577</name>
</gene>
<dbReference type="Proteomes" id="UP000886520">
    <property type="component" value="Chromosome 2"/>
</dbReference>
<comment type="caution">
    <text evidence="1">The sequence shown here is derived from an EMBL/GenBank/DDBJ whole genome shotgun (WGS) entry which is preliminary data.</text>
</comment>
<sequence length="512" mass="57703">MRSLVPLHRHLWFSSRKLAEKYIVHAKHLLSSQDPADIHSALSLLDAALKLFPQWDKALELKARALLCLRRFKDVACMLHDFIPSFKQQASAAENPVEKLKLLSDHPSDTALDVFRLKSRGFSQCFPVFKFKKKLYSGSVSRRNDREQWKWLVLGQACCHLGMMEDAVVLLSNGKRVASSVFRQRSNRLHDDGFGGDANLHAEYEVVSHLLCNVKQLLRRRMVAIAAFEAGRYTESAKHCSKLLDGRRGTPQGFVADCYLLRAKAHQADGKIIDAIADCNRTLTLNPLCVEGFSIRATLFEMIGCLSECAFDLQQVKSLYSTLLQSQESREQCWVSSQSTKDTDLQGCFNFISSKLAAVKGRLVVDGGSCTLDYHTLLGVSRGCSRTDVERAYLLLSLRHRPDKAANFVDRCEFVDERDMDYVKDEARSLGFKLFQLIQKAYTGIMAVIVGEEMQKKEMNSRRKSDFSEGNLFPCRLDGKLLNDLVACETVSDTDSELQSVYEVALSGVPFE</sequence>
<evidence type="ECO:0000313" key="1">
    <source>
        <dbReference type="EMBL" id="KAI5081834.1"/>
    </source>
</evidence>
<keyword evidence="2" id="KW-1185">Reference proteome</keyword>
<dbReference type="Gene3D" id="1.25.40.10">
    <property type="entry name" value="Tetratricopeptide repeat domain"/>
    <property type="match status" value="1"/>
</dbReference>
<organism evidence="1 2">
    <name type="scientific">Adiantum capillus-veneris</name>
    <name type="common">Maidenhair fern</name>
    <dbReference type="NCBI Taxonomy" id="13818"/>
    <lineage>
        <taxon>Eukaryota</taxon>
        <taxon>Viridiplantae</taxon>
        <taxon>Streptophyta</taxon>
        <taxon>Embryophyta</taxon>
        <taxon>Tracheophyta</taxon>
        <taxon>Polypodiopsida</taxon>
        <taxon>Polypodiidae</taxon>
        <taxon>Polypodiales</taxon>
        <taxon>Pteridineae</taxon>
        <taxon>Pteridaceae</taxon>
        <taxon>Vittarioideae</taxon>
        <taxon>Adiantum</taxon>
    </lineage>
</organism>
<dbReference type="SUPFAM" id="SSF46565">
    <property type="entry name" value="Chaperone J-domain"/>
    <property type="match status" value="1"/>
</dbReference>
<accession>A0A9D4ZND9</accession>
<dbReference type="InterPro" id="IPR036869">
    <property type="entry name" value="J_dom_sf"/>
</dbReference>
<dbReference type="OrthoDB" id="1903421at2759"/>
<dbReference type="InterPro" id="IPR001623">
    <property type="entry name" value="DnaJ_domain"/>
</dbReference>
<dbReference type="AlphaFoldDB" id="A0A9D4ZND9"/>
<dbReference type="InterPro" id="IPR011990">
    <property type="entry name" value="TPR-like_helical_dom_sf"/>
</dbReference>
<protein>
    <submittedName>
        <fullName evidence="1">Uncharacterized protein</fullName>
    </submittedName>
</protein>
<dbReference type="SUPFAM" id="SSF48452">
    <property type="entry name" value="TPR-like"/>
    <property type="match status" value="1"/>
</dbReference>
<name>A0A9D4ZND9_ADICA</name>
<dbReference type="PANTHER" id="PTHR46816:SF2">
    <property type="entry name" value="J DOMAIN-CONTAINING PROTEIN"/>
    <property type="match status" value="1"/>
</dbReference>
<dbReference type="PANTHER" id="PTHR46816">
    <property type="entry name" value="OS01G0273500 PROTEIN"/>
    <property type="match status" value="1"/>
</dbReference>
<dbReference type="Gene3D" id="1.10.287.110">
    <property type="entry name" value="DnaJ domain"/>
    <property type="match status" value="1"/>
</dbReference>
<dbReference type="CDD" id="cd06257">
    <property type="entry name" value="DnaJ"/>
    <property type="match status" value="1"/>
</dbReference>
<reference evidence="1" key="1">
    <citation type="submission" date="2021-01" db="EMBL/GenBank/DDBJ databases">
        <title>Adiantum capillus-veneris genome.</title>
        <authorList>
            <person name="Fang Y."/>
            <person name="Liao Q."/>
        </authorList>
    </citation>
    <scope>NUCLEOTIDE SEQUENCE</scope>
    <source>
        <strain evidence="1">H3</strain>
        <tissue evidence="1">Leaf</tissue>
    </source>
</reference>
<evidence type="ECO:0000313" key="2">
    <source>
        <dbReference type="Proteomes" id="UP000886520"/>
    </source>
</evidence>